<evidence type="ECO:0000256" key="2">
    <source>
        <dbReference type="ARBA" id="ARBA00006375"/>
    </source>
</evidence>
<evidence type="ECO:0000256" key="8">
    <source>
        <dbReference type="PROSITE-ProRule" id="PRU00282"/>
    </source>
</evidence>
<reference evidence="11 12" key="2">
    <citation type="submission" date="2024-05" db="EMBL/GenBank/DDBJ databases">
        <authorList>
            <person name="Chen Y."/>
            <person name="Shah S."/>
            <person name="Dougan E. K."/>
            <person name="Thang M."/>
            <person name="Chan C."/>
        </authorList>
    </citation>
    <scope>NUCLEOTIDE SEQUENCE [LARGE SCALE GENOMIC DNA]</scope>
</reference>
<evidence type="ECO:0000313" key="12">
    <source>
        <dbReference type="Proteomes" id="UP001152797"/>
    </source>
</evidence>
<evidence type="ECO:0000256" key="6">
    <source>
        <dbReference type="ARBA" id="ARBA00022989"/>
    </source>
</evidence>
<dbReference type="AlphaFoldDB" id="A0A9P1GDR6"/>
<dbReference type="InterPro" id="IPR050391">
    <property type="entry name" value="Mito_Metabolite_Transporter"/>
</dbReference>
<dbReference type="Gene3D" id="1.50.40.10">
    <property type="entry name" value="Mitochondrial carrier domain"/>
    <property type="match status" value="1"/>
</dbReference>
<gene>
    <name evidence="10" type="ORF">C1SCF055_LOCUS34982</name>
</gene>
<proteinExistence type="inferred from homology"/>
<evidence type="ECO:0000256" key="3">
    <source>
        <dbReference type="ARBA" id="ARBA00022448"/>
    </source>
</evidence>
<dbReference type="Pfam" id="PF00153">
    <property type="entry name" value="Mito_carr"/>
    <property type="match status" value="3"/>
</dbReference>
<dbReference type="EMBL" id="CAMXCT010004580">
    <property type="protein sequence ID" value="CAI4009640.1"/>
    <property type="molecule type" value="Genomic_DNA"/>
</dbReference>
<dbReference type="SUPFAM" id="SSF103506">
    <property type="entry name" value="Mitochondrial carrier"/>
    <property type="match status" value="1"/>
</dbReference>
<dbReference type="EMBL" id="CAMXCT020004580">
    <property type="protein sequence ID" value="CAL1163015.1"/>
    <property type="molecule type" value="Genomic_DNA"/>
</dbReference>
<keyword evidence="4 8" id="KW-0812">Transmembrane</keyword>
<evidence type="ECO:0000313" key="10">
    <source>
        <dbReference type="EMBL" id="CAI4009640.1"/>
    </source>
</evidence>
<evidence type="ECO:0000256" key="7">
    <source>
        <dbReference type="ARBA" id="ARBA00023136"/>
    </source>
</evidence>
<comment type="caution">
    <text evidence="10">The sequence shown here is derived from an EMBL/GenBank/DDBJ whole genome shotgun (WGS) entry which is preliminary data.</text>
</comment>
<comment type="similarity">
    <text evidence="2 9">Belongs to the mitochondrial carrier (TC 2.A.29) family.</text>
</comment>
<dbReference type="InterPro" id="IPR018108">
    <property type="entry name" value="MCP_transmembrane"/>
</dbReference>
<accession>A0A9P1GDR6</accession>
<dbReference type="OrthoDB" id="448427at2759"/>
<dbReference type="InterPro" id="IPR023395">
    <property type="entry name" value="MCP_dom_sf"/>
</dbReference>
<reference evidence="10" key="1">
    <citation type="submission" date="2022-10" db="EMBL/GenBank/DDBJ databases">
        <authorList>
            <person name="Chen Y."/>
            <person name="Dougan E. K."/>
            <person name="Chan C."/>
            <person name="Rhodes N."/>
            <person name="Thang M."/>
        </authorList>
    </citation>
    <scope>NUCLEOTIDE SEQUENCE</scope>
</reference>
<evidence type="ECO:0000256" key="4">
    <source>
        <dbReference type="ARBA" id="ARBA00022692"/>
    </source>
</evidence>
<dbReference type="PANTHER" id="PTHR45618">
    <property type="entry name" value="MITOCHONDRIAL DICARBOXYLATE CARRIER-RELATED"/>
    <property type="match status" value="1"/>
</dbReference>
<comment type="subcellular location">
    <subcellularLocation>
        <location evidence="1">Membrane</location>
        <topology evidence="1">Multi-pass membrane protein</topology>
    </subcellularLocation>
</comment>
<dbReference type="PROSITE" id="PS50920">
    <property type="entry name" value="SOLCAR"/>
    <property type="match status" value="3"/>
</dbReference>
<keyword evidence="6" id="KW-1133">Transmembrane helix</keyword>
<evidence type="ECO:0000256" key="9">
    <source>
        <dbReference type="RuleBase" id="RU000488"/>
    </source>
</evidence>
<keyword evidence="5" id="KW-0677">Repeat</keyword>
<dbReference type="Proteomes" id="UP001152797">
    <property type="component" value="Unassembled WGS sequence"/>
</dbReference>
<dbReference type="EMBL" id="CAMXCT030004580">
    <property type="protein sequence ID" value="CAL4796952.1"/>
    <property type="molecule type" value="Genomic_DNA"/>
</dbReference>
<protein>
    <submittedName>
        <fullName evidence="11">Mitochondrial 2-oxoglutarate/malate carrier protein</fullName>
    </submittedName>
</protein>
<evidence type="ECO:0000256" key="1">
    <source>
        <dbReference type="ARBA" id="ARBA00004141"/>
    </source>
</evidence>
<feature type="repeat" description="Solcar" evidence="8">
    <location>
        <begin position="1"/>
        <end position="79"/>
    </location>
</feature>
<keyword evidence="3 9" id="KW-0813">Transport</keyword>
<keyword evidence="12" id="KW-1185">Reference proteome</keyword>
<keyword evidence="7 8" id="KW-0472">Membrane</keyword>
<feature type="repeat" description="Solcar" evidence="8">
    <location>
        <begin position="87"/>
        <end position="178"/>
    </location>
</feature>
<dbReference type="GO" id="GO:0016020">
    <property type="term" value="C:membrane"/>
    <property type="evidence" value="ECO:0007669"/>
    <property type="project" value="UniProtKB-SubCell"/>
</dbReference>
<organism evidence="10">
    <name type="scientific">Cladocopium goreaui</name>
    <dbReference type="NCBI Taxonomy" id="2562237"/>
    <lineage>
        <taxon>Eukaryota</taxon>
        <taxon>Sar</taxon>
        <taxon>Alveolata</taxon>
        <taxon>Dinophyceae</taxon>
        <taxon>Suessiales</taxon>
        <taxon>Symbiodiniaceae</taxon>
        <taxon>Cladocopium</taxon>
    </lineage>
</organism>
<evidence type="ECO:0000313" key="11">
    <source>
        <dbReference type="EMBL" id="CAL4796952.1"/>
    </source>
</evidence>
<name>A0A9P1GDR6_9DINO</name>
<sequence>MFAVSFSHPADVLKVRLQLTGECNPAKPTLRARDIWLVAQRLAVTEGPGSLYRGISAAWLRQATFGTLRHGGYGVLEAAGKDARNQVSLSWRLLSGLVSGSISALLANPADVVLIRMQADGAWPLAHRRGYRHALHGLWSVWRGEGWQALYRGSGPTALRAALVTMAQLPTYEELKGRALSMGISNDVRLHLACAMASGTVACLATQPVDCVKTRIINMQQCGVNYLGPVDVVRKTLATEGPLAFYKGLSATFIRLWPHTVLLWLGQEFVNARLR</sequence>
<evidence type="ECO:0000256" key="5">
    <source>
        <dbReference type="ARBA" id="ARBA00022737"/>
    </source>
</evidence>
<feature type="repeat" description="Solcar" evidence="8">
    <location>
        <begin position="186"/>
        <end position="273"/>
    </location>
</feature>